<keyword evidence="2" id="KW-0472">Membrane</keyword>
<dbReference type="EMBL" id="JARJCM010000062">
    <property type="protein sequence ID" value="KAJ7033790.1"/>
    <property type="molecule type" value="Genomic_DNA"/>
</dbReference>
<evidence type="ECO:0000313" key="3">
    <source>
        <dbReference type="EMBL" id="KAJ7033790.1"/>
    </source>
</evidence>
<feature type="region of interest" description="Disordered" evidence="1">
    <location>
        <begin position="199"/>
        <end position="222"/>
    </location>
</feature>
<gene>
    <name evidence="3" type="ORF">C8F04DRAFT_1234589</name>
</gene>
<name>A0AAD6SW47_9AGAR</name>
<feature type="compositionally biased region" description="Polar residues" evidence="1">
    <location>
        <begin position="303"/>
        <end position="318"/>
    </location>
</feature>
<organism evidence="3 4">
    <name type="scientific">Mycena alexandri</name>
    <dbReference type="NCBI Taxonomy" id="1745969"/>
    <lineage>
        <taxon>Eukaryota</taxon>
        <taxon>Fungi</taxon>
        <taxon>Dikarya</taxon>
        <taxon>Basidiomycota</taxon>
        <taxon>Agaricomycotina</taxon>
        <taxon>Agaricomycetes</taxon>
        <taxon>Agaricomycetidae</taxon>
        <taxon>Agaricales</taxon>
        <taxon>Marasmiineae</taxon>
        <taxon>Mycenaceae</taxon>
        <taxon>Mycena</taxon>
    </lineage>
</organism>
<proteinExistence type="predicted"/>
<dbReference type="AlphaFoldDB" id="A0AAD6SW47"/>
<feature type="compositionally biased region" description="Basic and acidic residues" evidence="1">
    <location>
        <begin position="258"/>
        <end position="279"/>
    </location>
</feature>
<comment type="caution">
    <text evidence="3">The sequence shown here is derived from an EMBL/GenBank/DDBJ whole genome shotgun (WGS) entry which is preliminary data.</text>
</comment>
<reference evidence="3" key="1">
    <citation type="submission" date="2023-03" db="EMBL/GenBank/DDBJ databases">
        <title>Massive genome expansion in bonnet fungi (Mycena s.s.) driven by repeated elements and novel gene families across ecological guilds.</title>
        <authorList>
            <consortium name="Lawrence Berkeley National Laboratory"/>
            <person name="Harder C.B."/>
            <person name="Miyauchi S."/>
            <person name="Viragh M."/>
            <person name="Kuo A."/>
            <person name="Thoen E."/>
            <person name="Andreopoulos B."/>
            <person name="Lu D."/>
            <person name="Skrede I."/>
            <person name="Drula E."/>
            <person name="Henrissat B."/>
            <person name="Morin E."/>
            <person name="Kohler A."/>
            <person name="Barry K."/>
            <person name="LaButti K."/>
            <person name="Morin E."/>
            <person name="Salamov A."/>
            <person name="Lipzen A."/>
            <person name="Mereny Z."/>
            <person name="Hegedus B."/>
            <person name="Baldrian P."/>
            <person name="Stursova M."/>
            <person name="Weitz H."/>
            <person name="Taylor A."/>
            <person name="Grigoriev I.V."/>
            <person name="Nagy L.G."/>
            <person name="Martin F."/>
            <person name="Kauserud H."/>
        </authorList>
    </citation>
    <scope>NUCLEOTIDE SEQUENCE</scope>
    <source>
        <strain evidence="3">CBHHK200</strain>
    </source>
</reference>
<keyword evidence="4" id="KW-1185">Reference proteome</keyword>
<feature type="region of interest" description="Disordered" evidence="1">
    <location>
        <begin position="117"/>
        <end position="161"/>
    </location>
</feature>
<accession>A0AAD6SW47</accession>
<evidence type="ECO:0000256" key="1">
    <source>
        <dbReference type="SAM" id="MobiDB-lite"/>
    </source>
</evidence>
<protein>
    <submittedName>
        <fullName evidence="3">Uncharacterized protein</fullName>
    </submittedName>
</protein>
<evidence type="ECO:0000256" key="2">
    <source>
        <dbReference type="SAM" id="Phobius"/>
    </source>
</evidence>
<dbReference type="Proteomes" id="UP001218188">
    <property type="component" value="Unassembled WGS sequence"/>
</dbReference>
<feature type="region of interest" description="Disordered" evidence="1">
    <location>
        <begin position="258"/>
        <end position="319"/>
    </location>
</feature>
<keyword evidence="2" id="KW-1133">Transmembrane helix</keyword>
<keyword evidence="2" id="KW-0812">Transmembrane</keyword>
<feature type="compositionally biased region" description="Low complexity" evidence="1">
    <location>
        <begin position="141"/>
        <end position="160"/>
    </location>
</feature>
<feature type="transmembrane region" description="Helical" evidence="2">
    <location>
        <begin position="172"/>
        <end position="192"/>
    </location>
</feature>
<sequence length="360" mass="38054">MSTCLLRFSGGHHMNKLQLPSDLHPPTSKIMQLWALVVWVWIRVVQGHFATRPAVTDSFTFDQIDNMTTCTPALITWTYSGSITDSLALTIRASISLALAQPIAVVDPSYKSMGGLAQMSAKGGTPSGARSPVSATNLPNSTAAASRTTTPSGAATSGSSNIGIAQTPLRNIGGIIGGITGGLAFTVLIVVLRHQYTRRSGLKKPIQPPSSPQPAAGSMSTRDGVTVLALDRPIAPAVVESQEAMFDKFAQMREGMRRVERGESSGGREHGAERDEGDARPQGASAGLPAPSVEPTEDPVATPQINNASGNEMPNINHSVHLDAPDIVEQMRTMAERLALLEARTRSNGLSEEGPPEYSD</sequence>
<evidence type="ECO:0000313" key="4">
    <source>
        <dbReference type="Proteomes" id="UP001218188"/>
    </source>
</evidence>